<evidence type="ECO:0000313" key="18">
    <source>
        <dbReference type="Proteomes" id="UP000287336"/>
    </source>
</evidence>
<dbReference type="EMBL" id="RZHG01000028">
    <property type="protein sequence ID" value="RUR27335.1"/>
    <property type="molecule type" value="Genomic_DNA"/>
</dbReference>
<dbReference type="InterPro" id="IPR003099">
    <property type="entry name" value="Prephen_DH"/>
</dbReference>
<keyword evidence="10 17" id="KW-0560">Oxidoreductase</keyword>
<evidence type="ECO:0000313" key="17">
    <source>
        <dbReference type="EMBL" id="RUR27335.1"/>
    </source>
</evidence>
<feature type="binding site" evidence="15">
    <location>
        <position position="442"/>
    </location>
    <ligand>
        <name>phosphoenolpyruvate</name>
        <dbReference type="ChEBI" id="CHEBI:58702"/>
    </ligand>
</feature>
<keyword evidence="18" id="KW-1185">Reference proteome</keyword>
<dbReference type="GO" id="GO:0005737">
    <property type="term" value="C:cytoplasm"/>
    <property type="evidence" value="ECO:0007669"/>
    <property type="project" value="UniProtKB-SubCell"/>
</dbReference>
<dbReference type="GO" id="GO:0003866">
    <property type="term" value="F:3-phosphoshikimate 1-carboxyvinyltransferase activity"/>
    <property type="evidence" value="ECO:0007669"/>
    <property type="project" value="UniProtKB-UniRule"/>
</dbReference>
<evidence type="ECO:0000256" key="3">
    <source>
        <dbReference type="ARBA" id="ARBA00005067"/>
    </source>
</evidence>
<dbReference type="FunFam" id="3.65.10.10:FF:000005">
    <property type="entry name" value="3-phosphoshikimate 1-carboxyvinyltransferase"/>
    <property type="match status" value="1"/>
</dbReference>
<dbReference type="HAMAP" id="MF_00210">
    <property type="entry name" value="EPSP_synth"/>
    <property type="match status" value="1"/>
</dbReference>
<dbReference type="GO" id="GO:0070403">
    <property type="term" value="F:NAD+ binding"/>
    <property type="evidence" value="ECO:0007669"/>
    <property type="project" value="InterPro"/>
</dbReference>
<feature type="binding site" evidence="15">
    <location>
        <position position="666"/>
    </location>
    <ligand>
        <name>phosphoenolpyruvate</name>
        <dbReference type="ChEBI" id="CHEBI:58702"/>
    </ligand>
</feature>
<comment type="pathway">
    <text evidence="2 15">Metabolic intermediate biosynthesis; chorismate biosynthesis; chorismate from D-erythrose 4-phosphate and phosphoenolpyruvate: step 6/7.</text>
</comment>
<feature type="binding site" evidence="15">
    <location>
        <position position="489"/>
    </location>
    <ligand>
        <name>3-phosphoshikimate</name>
        <dbReference type="ChEBI" id="CHEBI:145989"/>
    </ligand>
</feature>
<keyword evidence="11" id="KW-0520">NAD</keyword>
<comment type="pathway">
    <text evidence="3">Amino-acid biosynthesis; L-tyrosine biosynthesis; (4-hydroxyphenyl)pyruvate from prephenate (NAD(+) route): step 1/1.</text>
</comment>
<feature type="binding site" evidence="15">
    <location>
        <position position="635"/>
    </location>
    <ligand>
        <name>3-phosphoshikimate</name>
        <dbReference type="ChEBI" id="CHEBI:145989"/>
    </ligand>
</feature>
<dbReference type="OrthoDB" id="9809920at2"/>
<feature type="binding site" evidence="15">
    <location>
        <position position="489"/>
    </location>
    <ligand>
        <name>phosphoenolpyruvate</name>
        <dbReference type="ChEBI" id="CHEBI:58702"/>
    </ligand>
</feature>
<evidence type="ECO:0000256" key="8">
    <source>
        <dbReference type="ARBA" id="ARBA00022605"/>
    </source>
</evidence>
<sequence>MQALETSADSRPPCQESRLLIVGLGLIGGSLAAALRHSGFKGHISACDANASEIAQGIELGLIDNGGSQLAELLDDVSMVILAVPVLAMESVMTTLAASLHRASENVVITDVGSTKATIRDCAVRAFGEMPSSVVLGHPIAGSEKSGVSASDPALYVHHKVILTPEPNVDAGALARVQALWKAAGADVLQMSVERHDQVLARTSHLPHLLAFSLVDTLARQDERLEIFRYAAGGFRDFTRIAGSDPVMWRDIFIANRDAVLSSLDDFEAGLARLRQAVESGDSDSLIATFDRASHARHYFDTLLNKTSYQAEYHMQPHGKVTYRVKPGGKAQGRLRVPGDKSMSHRSIMLGALAEGVTEVKGFLEGEDSLATLQSFREMGVAIEGPYQGRVTIHGVGMHGLKAPAGPLYVGNSGTAMRLFAGLLAGQAFDSELTGDESLTKRPMGRVADPLRLMGATIDTAEGGRPPLNIKGGAALKGIDYAMPMASAQVKSCLLLAGLYAEGETRVREPAPTRDHTERMLNGFGYDVSREGDTCWLQGGGKLTAGPIDVPSDISSATFFLVAAAITPGADITLEHVGINPTRIGVINILSLMGADLTLENAHEVGGEPVADIRIRYAPLKGIDIPVDQVPLAIDEFPALFIAAANAQGKTRLRGAEELRVKESDRIQAMADGLAILGVNHTVVEDGIDIDGNGDDSVPSYGGGRIDSLGDHRIAMSFAIASLRASDDIIIDDCANVATSFPDFVALAQHIGMRVSVEGVNDD</sequence>
<feature type="binding site" evidence="15">
    <location>
        <position position="662"/>
    </location>
    <ligand>
        <name>3-phosphoshikimate</name>
        <dbReference type="ChEBI" id="CHEBI:145989"/>
    </ligand>
</feature>
<feature type="binding site" evidence="15">
    <location>
        <position position="342"/>
    </location>
    <ligand>
        <name>3-phosphoshikimate</name>
        <dbReference type="ChEBI" id="CHEBI:145989"/>
    </ligand>
</feature>
<dbReference type="InterPro" id="IPR013792">
    <property type="entry name" value="RNA3'P_cycl/enolpyr_Trfase_a/b"/>
</dbReference>
<organism evidence="17 18">
    <name type="scientific">Vreelandella andesensis</name>
    <dbReference type="NCBI Taxonomy" id="447567"/>
    <lineage>
        <taxon>Bacteria</taxon>
        <taxon>Pseudomonadati</taxon>
        <taxon>Pseudomonadota</taxon>
        <taxon>Gammaproteobacteria</taxon>
        <taxon>Oceanospirillales</taxon>
        <taxon>Halomonadaceae</taxon>
        <taxon>Vreelandella</taxon>
    </lineage>
</organism>
<name>A0A3S0Y0Y6_9GAMM</name>
<dbReference type="SUPFAM" id="SSF55205">
    <property type="entry name" value="EPT/RTPC-like"/>
    <property type="match status" value="1"/>
</dbReference>
<evidence type="ECO:0000256" key="2">
    <source>
        <dbReference type="ARBA" id="ARBA00004811"/>
    </source>
</evidence>
<dbReference type="InterPro" id="IPR023193">
    <property type="entry name" value="EPSP_synthase_CS"/>
</dbReference>
<keyword evidence="9 15" id="KW-0808">Transferase</keyword>
<feature type="binding site" evidence="15">
    <location>
        <position position="414"/>
    </location>
    <ligand>
        <name>phosphoenolpyruvate</name>
        <dbReference type="ChEBI" id="CHEBI:58702"/>
    </ligand>
</feature>
<dbReference type="GO" id="GO:0009423">
    <property type="term" value="P:chorismate biosynthetic process"/>
    <property type="evidence" value="ECO:0007669"/>
    <property type="project" value="UniProtKB-UniRule"/>
</dbReference>
<dbReference type="UniPathway" id="UPA00053">
    <property type="reaction ID" value="UER00089"/>
</dbReference>
<evidence type="ECO:0000256" key="10">
    <source>
        <dbReference type="ARBA" id="ARBA00023002"/>
    </source>
</evidence>
<dbReference type="FunFam" id="3.40.50.720:FF:000208">
    <property type="entry name" value="Prephenate dehydrogenase"/>
    <property type="match status" value="1"/>
</dbReference>
<dbReference type="GO" id="GO:0008977">
    <property type="term" value="F:prephenate dehydrogenase (NAD+) activity"/>
    <property type="evidence" value="ECO:0007669"/>
    <property type="project" value="UniProtKB-EC"/>
</dbReference>
<comment type="function">
    <text evidence="1 15">Catalyzes the transfer of the enolpyruvyl moiety of phosphoenolpyruvate (PEP) to the 5-hydroxyl of shikimate-3-phosphate (S3P) to produce enolpyruvyl shikimate-3-phosphate and inorganic phosphate.</text>
</comment>
<dbReference type="Proteomes" id="UP000287336">
    <property type="component" value="Unassembled WGS sequence"/>
</dbReference>
<dbReference type="GO" id="GO:0004665">
    <property type="term" value="F:prephenate dehydrogenase (NADP+) activity"/>
    <property type="evidence" value="ECO:0007669"/>
    <property type="project" value="InterPro"/>
</dbReference>
<evidence type="ECO:0000256" key="1">
    <source>
        <dbReference type="ARBA" id="ARBA00002174"/>
    </source>
</evidence>
<dbReference type="AlphaFoldDB" id="A0A3S0Y0Y6"/>
<evidence type="ECO:0000256" key="13">
    <source>
        <dbReference type="ARBA" id="ARBA00044633"/>
    </source>
</evidence>
<feature type="binding site" evidence="15">
    <location>
        <position position="487"/>
    </location>
    <ligand>
        <name>3-phosphoshikimate</name>
        <dbReference type="ChEBI" id="CHEBI:145989"/>
    </ligand>
</feature>
<keyword evidence="12 15" id="KW-0057">Aromatic amino acid biosynthesis</keyword>
<dbReference type="InterPro" id="IPR036968">
    <property type="entry name" value="Enolpyruvate_Tfrase_sf"/>
</dbReference>
<evidence type="ECO:0000256" key="11">
    <source>
        <dbReference type="ARBA" id="ARBA00023027"/>
    </source>
</evidence>
<protein>
    <recommendedName>
        <fullName evidence="15">3-phosphoshikimate 1-carboxyvinyltransferase</fullName>
        <ecNumber evidence="15">2.5.1.19</ecNumber>
    </recommendedName>
    <alternativeName>
        <fullName evidence="15">5-enolpyruvylshikimate-3-phosphate synthase</fullName>
        <shortName evidence="15">EPSP synthase</shortName>
        <shortName evidence="15">EPSPS</shortName>
    </alternativeName>
</protein>
<feature type="domain" description="Prephenate/arogenate dehydrogenase" evidence="16">
    <location>
        <begin position="17"/>
        <end position="308"/>
    </location>
</feature>
<dbReference type="PROSITE" id="PS00885">
    <property type="entry name" value="EPSP_SYNTHASE_2"/>
    <property type="match status" value="1"/>
</dbReference>
<keyword evidence="7" id="KW-0827">Tyrosine biosynthesis</keyword>
<keyword evidence="8 15" id="KW-0028">Amino-acid biosynthesis</keyword>
<gene>
    <name evidence="15" type="primary">aroA</name>
    <name evidence="17" type="ORF">ELY33_15665</name>
</gene>
<dbReference type="EC" id="2.5.1.19" evidence="15"/>
<dbReference type="NCBIfam" id="NF011381">
    <property type="entry name" value="PRK14806.1"/>
    <property type="match status" value="1"/>
</dbReference>
<dbReference type="Pfam" id="PF00275">
    <property type="entry name" value="EPSP_synthase"/>
    <property type="match status" value="1"/>
</dbReference>
<dbReference type="Gene3D" id="1.10.3660.10">
    <property type="entry name" value="6-phosphogluconate dehydrogenase C-terminal like domain"/>
    <property type="match status" value="1"/>
</dbReference>
<evidence type="ECO:0000259" key="16">
    <source>
        <dbReference type="PROSITE" id="PS51176"/>
    </source>
</evidence>
<comment type="catalytic activity">
    <reaction evidence="13">
        <text>3-phosphoshikimate + phosphoenolpyruvate = 5-O-(1-carboxyvinyl)-3-phosphoshikimate + phosphate</text>
        <dbReference type="Rhea" id="RHEA:21256"/>
        <dbReference type="ChEBI" id="CHEBI:43474"/>
        <dbReference type="ChEBI" id="CHEBI:57701"/>
        <dbReference type="ChEBI" id="CHEBI:58702"/>
        <dbReference type="ChEBI" id="CHEBI:145989"/>
        <dbReference type="EC" id="2.5.1.19"/>
    </reaction>
    <physiologicalReaction direction="left-to-right" evidence="13">
        <dbReference type="Rhea" id="RHEA:21257"/>
    </physiologicalReaction>
</comment>
<reference evidence="17 18" key="1">
    <citation type="submission" date="2018-12" db="EMBL/GenBank/DDBJ databases">
        <title>three novel Halomonas strain isolated from plants.</title>
        <authorList>
            <person name="Sun C."/>
        </authorList>
    </citation>
    <scope>NUCLEOTIDE SEQUENCE [LARGE SCALE GENOMIC DNA]</scope>
    <source>
        <strain evidence="17 18">DSM 19434</strain>
    </source>
</reference>
<dbReference type="NCBIfam" id="TIGR01356">
    <property type="entry name" value="aroA"/>
    <property type="match status" value="1"/>
</dbReference>
<comment type="caution">
    <text evidence="17">The sequence shown here is derived from an EMBL/GenBank/DDBJ whole genome shotgun (WGS) entry which is preliminary data.</text>
</comment>
<comment type="subcellular location">
    <subcellularLocation>
        <location evidence="15">Cytoplasm</location>
    </subcellularLocation>
</comment>
<dbReference type="InterPro" id="IPR046825">
    <property type="entry name" value="PDH_C"/>
</dbReference>
<dbReference type="InterPro" id="IPR001986">
    <property type="entry name" value="Enolpyruvate_Tfrase_dom"/>
</dbReference>
<dbReference type="CDD" id="cd01556">
    <property type="entry name" value="EPSP_synthase"/>
    <property type="match status" value="1"/>
</dbReference>
<dbReference type="PANTHER" id="PTHR21090:SF5">
    <property type="entry name" value="PENTAFUNCTIONAL AROM POLYPEPTIDE"/>
    <property type="match status" value="1"/>
</dbReference>
<feature type="active site" description="Proton acceptor" evidence="15">
    <location>
        <position position="635"/>
    </location>
</feature>
<keyword evidence="6 15" id="KW-0963">Cytoplasm</keyword>
<feature type="binding site" evidence="15">
    <location>
        <position position="341"/>
    </location>
    <ligand>
        <name>3-phosphoshikimate</name>
        <dbReference type="ChEBI" id="CHEBI:145989"/>
    </ligand>
</feature>
<evidence type="ECO:0000256" key="9">
    <source>
        <dbReference type="ARBA" id="ARBA00022679"/>
    </source>
</evidence>
<dbReference type="InterPro" id="IPR046826">
    <property type="entry name" value="PDH_N"/>
</dbReference>
<proteinExistence type="inferred from homology"/>
<dbReference type="GO" id="GO:0006571">
    <property type="term" value="P:tyrosine biosynthetic process"/>
    <property type="evidence" value="ECO:0007669"/>
    <property type="project" value="UniProtKB-KW"/>
</dbReference>
<dbReference type="InterPro" id="IPR036291">
    <property type="entry name" value="NAD(P)-bd_dom_sf"/>
</dbReference>
<evidence type="ECO:0000256" key="15">
    <source>
        <dbReference type="HAMAP-Rule" id="MF_00210"/>
    </source>
</evidence>
<dbReference type="SUPFAM" id="SSF48179">
    <property type="entry name" value="6-phosphogluconate dehydrogenase C-terminal domain-like"/>
    <property type="match status" value="1"/>
</dbReference>
<dbReference type="Gene3D" id="3.65.10.10">
    <property type="entry name" value="Enolpyruvate transferase domain"/>
    <property type="match status" value="2"/>
</dbReference>
<feature type="binding site" evidence="15">
    <location>
        <position position="341"/>
    </location>
    <ligand>
        <name>phosphoenolpyruvate</name>
        <dbReference type="ChEBI" id="CHEBI:58702"/>
    </ligand>
</feature>
<dbReference type="PROSITE" id="PS51176">
    <property type="entry name" value="PDH_ADH"/>
    <property type="match status" value="1"/>
</dbReference>
<feature type="binding site" evidence="15">
    <location>
        <position position="346"/>
    </location>
    <ligand>
        <name>3-phosphoshikimate</name>
        <dbReference type="ChEBI" id="CHEBI:145989"/>
    </ligand>
</feature>
<evidence type="ECO:0000256" key="7">
    <source>
        <dbReference type="ARBA" id="ARBA00022498"/>
    </source>
</evidence>
<dbReference type="Pfam" id="PF02153">
    <property type="entry name" value="PDH_N"/>
    <property type="match status" value="1"/>
</dbReference>
<comment type="subunit">
    <text evidence="15">Monomer.</text>
</comment>
<dbReference type="Pfam" id="PF20463">
    <property type="entry name" value="PDH_C"/>
    <property type="match status" value="1"/>
</dbReference>
<dbReference type="RefSeq" id="WP_126948836.1">
    <property type="nucleotide sequence ID" value="NZ_RZHG01000028.1"/>
</dbReference>
<comment type="caution">
    <text evidence="15">Lacks conserved residue(s) required for the propagation of feature annotation.</text>
</comment>
<comment type="similarity">
    <text evidence="4">Belongs to the prephenate/arogenate dehydrogenase family.</text>
</comment>
<dbReference type="InterPro" id="IPR008927">
    <property type="entry name" value="6-PGluconate_DH-like_C_sf"/>
</dbReference>
<evidence type="ECO:0000256" key="12">
    <source>
        <dbReference type="ARBA" id="ARBA00023141"/>
    </source>
</evidence>
<evidence type="ECO:0000256" key="4">
    <source>
        <dbReference type="ARBA" id="ARBA00007964"/>
    </source>
</evidence>
<dbReference type="SUPFAM" id="SSF51735">
    <property type="entry name" value="NAD(P)-binding Rossmann-fold domains"/>
    <property type="match status" value="1"/>
</dbReference>
<evidence type="ECO:0000256" key="14">
    <source>
        <dbReference type="ARBA" id="ARBA00049260"/>
    </source>
</evidence>
<feature type="binding site" evidence="15">
    <location>
        <position position="713"/>
    </location>
    <ligand>
        <name>phosphoenolpyruvate</name>
        <dbReference type="ChEBI" id="CHEBI:58702"/>
    </ligand>
</feature>
<evidence type="ECO:0000256" key="5">
    <source>
        <dbReference type="ARBA" id="ARBA00009948"/>
    </source>
</evidence>
<comment type="catalytic activity">
    <reaction evidence="14">
        <text>prephenate + NAD(+) = 3-(4-hydroxyphenyl)pyruvate + CO2 + NADH</text>
        <dbReference type="Rhea" id="RHEA:13869"/>
        <dbReference type="ChEBI" id="CHEBI:16526"/>
        <dbReference type="ChEBI" id="CHEBI:29934"/>
        <dbReference type="ChEBI" id="CHEBI:36242"/>
        <dbReference type="ChEBI" id="CHEBI:57540"/>
        <dbReference type="ChEBI" id="CHEBI:57945"/>
        <dbReference type="EC" id="1.3.1.12"/>
    </reaction>
</comment>
<dbReference type="InterPro" id="IPR006264">
    <property type="entry name" value="EPSP_synthase"/>
</dbReference>
<dbReference type="PROSITE" id="PS00104">
    <property type="entry name" value="EPSP_SYNTHASE_1"/>
    <property type="match status" value="1"/>
</dbReference>
<dbReference type="PANTHER" id="PTHR21090">
    <property type="entry name" value="AROM/DEHYDROQUINATE SYNTHASE"/>
    <property type="match status" value="1"/>
</dbReference>
<evidence type="ECO:0000256" key="6">
    <source>
        <dbReference type="ARBA" id="ARBA00022490"/>
    </source>
</evidence>
<dbReference type="FunFam" id="1.10.3660.10:FF:000003">
    <property type="entry name" value="Prephenate dehydrogenase"/>
    <property type="match status" value="1"/>
</dbReference>
<dbReference type="FunFam" id="3.65.10.10:FF:000006">
    <property type="entry name" value="3-phosphoshikimate 1-carboxyvinyltransferase"/>
    <property type="match status" value="1"/>
</dbReference>
<dbReference type="Gene3D" id="3.40.50.720">
    <property type="entry name" value="NAD(P)-binding Rossmann-like Domain"/>
    <property type="match status" value="1"/>
</dbReference>
<accession>A0A3S0Y0Y6</accession>
<comment type="similarity">
    <text evidence="5 15">Belongs to the EPSP synthase family.</text>
</comment>